<dbReference type="InterPro" id="IPR032805">
    <property type="entry name" value="Wax_synthase_dom"/>
</dbReference>
<dbReference type="OrthoDB" id="1077582at2759"/>
<name>A0A0C9XV45_9AGAR</name>
<keyword evidence="10" id="KW-1185">Reference proteome</keyword>
<keyword evidence="3" id="KW-0808">Transferase</keyword>
<evidence type="ECO:0000256" key="2">
    <source>
        <dbReference type="ARBA" id="ARBA00007282"/>
    </source>
</evidence>
<evidence type="ECO:0000259" key="8">
    <source>
        <dbReference type="Pfam" id="PF13813"/>
    </source>
</evidence>
<keyword evidence="6 7" id="KW-0472">Membrane</keyword>
<dbReference type="AlphaFoldDB" id="A0A0C9XV45"/>
<evidence type="ECO:0000256" key="6">
    <source>
        <dbReference type="ARBA" id="ARBA00023136"/>
    </source>
</evidence>
<evidence type="ECO:0000256" key="4">
    <source>
        <dbReference type="ARBA" id="ARBA00022692"/>
    </source>
</evidence>
<dbReference type="GO" id="GO:0008374">
    <property type="term" value="F:O-acyltransferase activity"/>
    <property type="evidence" value="ECO:0007669"/>
    <property type="project" value="InterPro"/>
</dbReference>
<reference evidence="9 10" key="1">
    <citation type="submission" date="2014-04" db="EMBL/GenBank/DDBJ databases">
        <authorList>
            <consortium name="DOE Joint Genome Institute"/>
            <person name="Kuo A."/>
            <person name="Kohler A."/>
            <person name="Nagy L.G."/>
            <person name="Floudas D."/>
            <person name="Copeland A."/>
            <person name="Barry K.W."/>
            <person name="Cichocki N."/>
            <person name="Veneault-Fourrey C."/>
            <person name="LaButti K."/>
            <person name="Lindquist E.A."/>
            <person name="Lipzen A."/>
            <person name="Lundell T."/>
            <person name="Morin E."/>
            <person name="Murat C."/>
            <person name="Sun H."/>
            <person name="Tunlid A."/>
            <person name="Henrissat B."/>
            <person name="Grigoriev I.V."/>
            <person name="Hibbett D.S."/>
            <person name="Martin F."/>
            <person name="Nordberg H.P."/>
            <person name="Cantor M.N."/>
            <person name="Hua S.X."/>
        </authorList>
    </citation>
    <scope>NUCLEOTIDE SEQUENCE [LARGE SCALE GENOMIC DNA]</scope>
    <source>
        <strain evidence="9 10">LaAM-08-1</strain>
    </source>
</reference>
<dbReference type="Pfam" id="PF13813">
    <property type="entry name" value="MBOAT_2"/>
    <property type="match status" value="1"/>
</dbReference>
<sequence length="389" mass="42639">MSNRSIYDSILKQNFNMDTLVDVPPYRNHFILPFGDLGLGSAILTQLIVAIDYVLIVDVQTDVYPKGQPPRAKGADVGASLATRFCRAFSLYSSPRGVGWSFEPLTLPKPSTKSRFAFVVSKIARALGCALLGAFASVAANSNPALSGKTASVRDMGWFYHTTGVFAFALGAVTHINALHCVLAALCVGVGISRPQEWPDVFGSPFNAYTVRRFWGRTWHQMLRRPLKSCTIFVVTKILNCPIDKAYAPFVFLNIAFFISALVHVGGDYMMLGKPGAGAFWFFILQGLAVTLETVVSNLLNLPGLGLAARKPRNAALSTSKDSAAPKSPPPMWTRVVGYVWVLSWFWWSLPFLVDPGILVGLYGPHRGMTFKRLSELVVNAYHQLAMDV</sequence>
<organism evidence="9 10">
    <name type="scientific">Laccaria amethystina LaAM-08-1</name>
    <dbReference type="NCBI Taxonomy" id="1095629"/>
    <lineage>
        <taxon>Eukaryota</taxon>
        <taxon>Fungi</taxon>
        <taxon>Dikarya</taxon>
        <taxon>Basidiomycota</taxon>
        <taxon>Agaricomycotina</taxon>
        <taxon>Agaricomycetes</taxon>
        <taxon>Agaricomycetidae</taxon>
        <taxon>Agaricales</taxon>
        <taxon>Agaricineae</taxon>
        <taxon>Hydnangiaceae</taxon>
        <taxon>Laccaria</taxon>
    </lineage>
</organism>
<evidence type="ECO:0000256" key="5">
    <source>
        <dbReference type="ARBA" id="ARBA00022989"/>
    </source>
</evidence>
<feature type="transmembrane region" description="Helical" evidence="7">
    <location>
        <begin position="246"/>
        <end position="267"/>
    </location>
</feature>
<dbReference type="InterPro" id="IPR044851">
    <property type="entry name" value="Wax_synthase"/>
</dbReference>
<dbReference type="Proteomes" id="UP000054477">
    <property type="component" value="Unassembled WGS sequence"/>
</dbReference>
<feature type="transmembrane region" description="Helical" evidence="7">
    <location>
        <begin position="279"/>
        <end position="300"/>
    </location>
</feature>
<keyword evidence="5 7" id="KW-1133">Transmembrane helix</keyword>
<dbReference type="PANTHER" id="PTHR31595">
    <property type="entry name" value="LONG-CHAIN-ALCOHOL O-FATTY-ACYLTRANSFERASE 3-RELATED"/>
    <property type="match status" value="1"/>
</dbReference>
<comment type="similarity">
    <text evidence="2">Belongs to the wax synthase family.</text>
</comment>
<dbReference type="GO" id="GO:0006629">
    <property type="term" value="P:lipid metabolic process"/>
    <property type="evidence" value="ECO:0007669"/>
    <property type="project" value="InterPro"/>
</dbReference>
<evidence type="ECO:0000256" key="3">
    <source>
        <dbReference type="ARBA" id="ARBA00022679"/>
    </source>
</evidence>
<proteinExistence type="inferred from homology"/>
<protein>
    <recommendedName>
        <fullName evidence="8">Wax synthase domain-containing protein</fullName>
    </recommendedName>
</protein>
<dbReference type="PANTHER" id="PTHR31595:SF67">
    <property type="entry name" value="WAX SYNTHASE DOMAIN-CONTAINING PROTEIN"/>
    <property type="match status" value="1"/>
</dbReference>
<dbReference type="EMBL" id="KN838606">
    <property type="protein sequence ID" value="KIK01467.1"/>
    <property type="molecule type" value="Genomic_DNA"/>
</dbReference>
<keyword evidence="4 7" id="KW-0812">Transmembrane</keyword>
<evidence type="ECO:0000313" key="9">
    <source>
        <dbReference type="EMBL" id="KIK01467.1"/>
    </source>
</evidence>
<dbReference type="HOGENOM" id="CLU_032731_1_0_1"/>
<feature type="transmembrane region" description="Helical" evidence="7">
    <location>
        <begin position="339"/>
        <end position="363"/>
    </location>
</feature>
<accession>A0A0C9XV45</accession>
<reference evidence="10" key="2">
    <citation type="submission" date="2015-01" db="EMBL/GenBank/DDBJ databases">
        <title>Evolutionary Origins and Diversification of the Mycorrhizal Mutualists.</title>
        <authorList>
            <consortium name="DOE Joint Genome Institute"/>
            <consortium name="Mycorrhizal Genomics Consortium"/>
            <person name="Kohler A."/>
            <person name="Kuo A."/>
            <person name="Nagy L.G."/>
            <person name="Floudas D."/>
            <person name="Copeland A."/>
            <person name="Barry K.W."/>
            <person name="Cichocki N."/>
            <person name="Veneault-Fourrey C."/>
            <person name="LaButti K."/>
            <person name="Lindquist E.A."/>
            <person name="Lipzen A."/>
            <person name="Lundell T."/>
            <person name="Morin E."/>
            <person name="Murat C."/>
            <person name="Riley R."/>
            <person name="Ohm R."/>
            <person name="Sun H."/>
            <person name="Tunlid A."/>
            <person name="Henrissat B."/>
            <person name="Grigoriev I.V."/>
            <person name="Hibbett D.S."/>
            <person name="Martin F."/>
        </authorList>
    </citation>
    <scope>NUCLEOTIDE SEQUENCE [LARGE SCALE GENOMIC DNA]</scope>
    <source>
        <strain evidence="10">LaAM-08-1</strain>
    </source>
</reference>
<evidence type="ECO:0000313" key="10">
    <source>
        <dbReference type="Proteomes" id="UP000054477"/>
    </source>
</evidence>
<comment type="subcellular location">
    <subcellularLocation>
        <location evidence="1">Membrane</location>
        <topology evidence="1">Multi-pass membrane protein</topology>
    </subcellularLocation>
</comment>
<dbReference type="GO" id="GO:0016020">
    <property type="term" value="C:membrane"/>
    <property type="evidence" value="ECO:0007669"/>
    <property type="project" value="UniProtKB-SubCell"/>
</dbReference>
<feature type="domain" description="Wax synthase" evidence="8">
    <location>
        <begin position="198"/>
        <end position="285"/>
    </location>
</feature>
<evidence type="ECO:0000256" key="1">
    <source>
        <dbReference type="ARBA" id="ARBA00004141"/>
    </source>
</evidence>
<dbReference type="STRING" id="1095629.A0A0C9XV45"/>
<gene>
    <name evidence="9" type="ORF">K443DRAFT_98523</name>
</gene>
<evidence type="ECO:0000256" key="7">
    <source>
        <dbReference type="SAM" id="Phobius"/>
    </source>
</evidence>